<evidence type="ECO:0000259" key="5">
    <source>
        <dbReference type="PROSITE" id="PS52004"/>
    </source>
</evidence>
<dbReference type="PANTHER" id="PTHR11712">
    <property type="entry name" value="POLYKETIDE SYNTHASE-RELATED"/>
    <property type="match status" value="1"/>
</dbReference>
<dbReference type="InterPro" id="IPR000794">
    <property type="entry name" value="Beta-ketoacyl_synthase"/>
</dbReference>
<accession>A0ABT6AUH7</accession>
<dbReference type="Gene3D" id="3.40.47.10">
    <property type="match status" value="1"/>
</dbReference>
<feature type="domain" description="Ketosynthase family 3 (KS3)" evidence="5">
    <location>
        <begin position="1"/>
        <end position="380"/>
    </location>
</feature>
<dbReference type="InterPro" id="IPR016039">
    <property type="entry name" value="Thiolase-like"/>
</dbReference>
<proteinExistence type="inferred from homology"/>
<dbReference type="PROSITE" id="PS52004">
    <property type="entry name" value="KS3_2"/>
    <property type="match status" value="1"/>
</dbReference>
<protein>
    <submittedName>
        <fullName evidence="6">Beta-ketoacyl synthase N-terminal-like domain-containing protein</fullName>
    </submittedName>
</protein>
<name>A0ABT6AUH7_9BURK</name>
<keyword evidence="7" id="KW-1185">Reference proteome</keyword>
<evidence type="ECO:0000256" key="3">
    <source>
        <dbReference type="ARBA" id="ARBA00022679"/>
    </source>
</evidence>
<sequence length="382" mass="40137">MKLAVTGSAMVTSVGEDKHRSFEALCAGQSGRKPLQSFDADRFNVSYAYEIADRPNRQDRVLRASEMLAKAVAAAVEEARLSVRDAAIGIIVGTGLRELRSLELFWTKGEPLTIDQLHFERILNETLGSALPVITVSNACSASSFALALAEDFISDGTFSHVIVGGCDAITESMFGLLDRVNPLHPDRVQPFERDRKGVLMGDGAAAVVVESVERAAARQADLLAVVRSVGTSCDAIHETAPDTGGLVRAIRDAYARGGVAANEVDLAMVHGTGTSLNDEAEAQAMHEAMGEAANAVRVSALKSMTGHTSGASGLVGVVTAIEALNNGVVPPTIGLVNVMDGARTMNFVREGWNSLFSGTIAQVNAFGFGGVNAVVILEKEA</sequence>
<evidence type="ECO:0000313" key="6">
    <source>
        <dbReference type="EMBL" id="MDF3835346.1"/>
    </source>
</evidence>
<organism evidence="6 7">
    <name type="scientific">Cupriavidus basilensis</name>
    <dbReference type="NCBI Taxonomy" id="68895"/>
    <lineage>
        <taxon>Bacteria</taxon>
        <taxon>Pseudomonadati</taxon>
        <taxon>Pseudomonadota</taxon>
        <taxon>Betaproteobacteria</taxon>
        <taxon>Burkholderiales</taxon>
        <taxon>Burkholderiaceae</taxon>
        <taxon>Cupriavidus</taxon>
    </lineage>
</organism>
<dbReference type="PANTHER" id="PTHR11712:SF336">
    <property type="entry name" value="3-OXOACYL-[ACYL-CARRIER-PROTEIN] SYNTHASE, MITOCHONDRIAL"/>
    <property type="match status" value="1"/>
</dbReference>
<comment type="pathway">
    <text evidence="1">Lipid metabolism; fatty acid biosynthesis.</text>
</comment>
<dbReference type="EMBL" id="JARJLM010000351">
    <property type="protein sequence ID" value="MDF3835346.1"/>
    <property type="molecule type" value="Genomic_DNA"/>
</dbReference>
<comment type="similarity">
    <text evidence="2 4">Belongs to the thiolase-like superfamily. Beta-ketoacyl-ACP synthases family.</text>
</comment>
<comment type="caution">
    <text evidence="6">The sequence shown here is derived from an EMBL/GenBank/DDBJ whole genome shotgun (WGS) entry which is preliminary data.</text>
</comment>
<dbReference type="InterPro" id="IPR014031">
    <property type="entry name" value="Ketoacyl_synth_C"/>
</dbReference>
<dbReference type="InterPro" id="IPR014030">
    <property type="entry name" value="Ketoacyl_synth_N"/>
</dbReference>
<dbReference type="Proteomes" id="UP001216674">
    <property type="component" value="Unassembled WGS sequence"/>
</dbReference>
<evidence type="ECO:0000313" key="7">
    <source>
        <dbReference type="Proteomes" id="UP001216674"/>
    </source>
</evidence>
<evidence type="ECO:0000256" key="2">
    <source>
        <dbReference type="ARBA" id="ARBA00008467"/>
    </source>
</evidence>
<dbReference type="Pfam" id="PF02801">
    <property type="entry name" value="Ketoacyl-synt_C"/>
    <property type="match status" value="1"/>
</dbReference>
<evidence type="ECO:0000256" key="4">
    <source>
        <dbReference type="RuleBase" id="RU003694"/>
    </source>
</evidence>
<gene>
    <name evidence="6" type="ORF">P3W85_20650</name>
</gene>
<dbReference type="InterPro" id="IPR020841">
    <property type="entry name" value="PKS_Beta-ketoAc_synthase_dom"/>
</dbReference>
<keyword evidence="3 4" id="KW-0808">Transferase</keyword>
<evidence type="ECO:0000256" key="1">
    <source>
        <dbReference type="ARBA" id="ARBA00005194"/>
    </source>
</evidence>
<dbReference type="Pfam" id="PF00109">
    <property type="entry name" value="ketoacyl-synt"/>
    <property type="match status" value="1"/>
</dbReference>
<dbReference type="SMART" id="SM00825">
    <property type="entry name" value="PKS_KS"/>
    <property type="match status" value="1"/>
</dbReference>
<dbReference type="RefSeq" id="WP_276266155.1">
    <property type="nucleotide sequence ID" value="NZ_JARJLM010000351.1"/>
</dbReference>
<reference evidence="6 7" key="1">
    <citation type="submission" date="2023-03" db="EMBL/GenBank/DDBJ databases">
        <title>Draft assemblies of triclosan tolerant bacteria isolated from returned activated sludge.</title>
        <authorList>
            <person name="Van Hamelsveld S."/>
        </authorList>
    </citation>
    <scope>NUCLEOTIDE SEQUENCE [LARGE SCALE GENOMIC DNA]</scope>
    <source>
        <strain evidence="6 7">GW210010_S58</strain>
    </source>
</reference>
<dbReference type="SUPFAM" id="SSF53901">
    <property type="entry name" value="Thiolase-like"/>
    <property type="match status" value="2"/>
</dbReference>